<organism evidence="3 4">
    <name type="scientific">Crossiella cryophila</name>
    <dbReference type="NCBI Taxonomy" id="43355"/>
    <lineage>
        <taxon>Bacteria</taxon>
        <taxon>Bacillati</taxon>
        <taxon>Actinomycetota</taxon>
        <taxon>Actinomycetes</taxon>
        <taxon>Pseudonocardiales</taxon>
        <taxon>Pseudonocardiaceae</taxon>
        <taxon>Crossiella</taxon>
    </lineage>
</organism>
<evidence type="ECO:0000313" key="3">
    <source>
        <dbReference type="EMBL" id="MBB4680632.1"/>
    </source>
</evidence>
<dbReference type="Proteomes" id="UP000533598">
    <property type="component" value="Unassembled WGS sequence"/>
</dbReference>
<dbReference type="InterPro" id="IPR016032">
    <property type="entry name" value="Sig_transdc_resp-reg_C-effctor"/>
</dbReference>
<dbReference type="PROSITE" id="PS50043">
    <property type="entry name" value="HTH_LUXR_2"/>
    <property type="match status" value="1"/>
</dbReference>
<evidence type="ECO:0000313" key="4">
    <source>
        <dbReference type="Proteomes" id="UP000533598"/>
    </source>
</evidence>
<dbReference type="PANTHER" id="PTHR34293">
    <property type="entry name" value="HTH-TYPE TRANSCRIPTIONAL REGULATOR TRMBL2"/>
    <property type="match status" value="1"/>
</dbReference>
<proteinExistence type="predicted"/>
<evidence type="ECO:0000259" key="2">
    <source>
        <dbReference type="PROSITE" id="PS50043"/>
    </source>
</evidence>
<keyword evidence="4" id="KW-1185">Reference proteome</keyword>
<protein>
    <submittedName>
        <fullName evidence="3">DNA-binding CsgD family transcriptional regulator</fullName>
    </submittedName>
</protein>
<dbReference type="InterPro" id="IPR036388">
    <property type="entry name" value="WH-like_DNA-bd_sf"/>
</dbReference>
<dbReference type="GO" id="GO:0006355">
    <property type="term" value="P:regulation of DNA-templated transcription"/>
    <property type="evidence" value="ECO:0007669"/>
    <property type="project" value="InterPro"/>
</dbReference>
<dbReference type="InterPro" id="IPR051797">
    <property type="entry name" value="TrmB-like"/>
</dbReference>
<comment type="caution">
    <text evidence="3">The sequence shown here is derived from an EMBL/GenBank/DDBJ whole genome shotgun (WGS) entry which is preliminary data.</text>
</comment>
<dbReference type="PANTHER" id="PTHR34293:SF1">
    <property type="entry name" value="HTH-TYPE TRANSCRIPTIONAL REGULATOR TRMBL2"/>
    <property type="match status" value="1"/>
</dbReference>
<dbReference type="RefSeq" id="WP_185006587.1">
    <property type="nucleotide sequence ID" value="NZ_BAAAUI010000060.1"/>
</dbReference>
<dbReference type="SUPFAM" id="SSF46785">
    <property type="entry name" value="Winged helix' DNA-binding domain"/>
    <property type="match status" value="1"/>
</dbReference>
<name>A0A7W7FWU1_9PSEU</name>
<sequence length="364" mass="40247">MRLNDPEWQARGPRSAGLPPVHPGLTAGEAASYGRARRASARRGCMVLEALDPGTEHGRVYRALVCLPRTGVAELAAETGIRPETVRRLLDELVARNVAVALDGGAWEAHSPAEITESALRRDAVRRAEARQSGTELERLFRFVRREEGHYGALEVLTDTERILATMQRMQRAANQEMRIIDRPPYFAQPSYYANQETLQFDRMAAGVGYRTIYYESAYNDGTVPDIPRMVAKGEQARTLKEPPMKLVIADDQLAVVTLEAEGGQSVVALLIRPSSLFTALSNTFETLWKLAVPISAVGADTLDDDRDRVILTLMASGATDEAIARRLELSRRTVVRRVALLLDRLGATTRFQAGVQAARRGWL</sequence>
<evidence type="ECO:0000256" key="1">
    <source>
        <dbReference type="SAM" id="MobiDB-lite"/>
    </source>
</evidence>
<dbReference type="SUPFAM" id="SSF46894">
    <property type="entry name" value="C-terminal effector domain of the bipartite response regulators"/>
    <property type="match status" value="1"/>
</dbReference>
<dbReference type="SMART" id="SM00421">
    <property type="entry name" value="HTH_LUXR"/>
    <property type="match status" value="1"/>
</dbReference>
<accession>A0A7W7FWU1</accession>
<dbReference type="Gene3D" id="1.10.10.10">
    <property type="entry name" value="Winged helix-like DNA-binding domain superfamily/Winged helix DNA-binding domain"/>
    <property type="match status" value="2"/>
</dbReference>
<dbReference type="InterPro" id="IPR000792">
    <property type="entry name" value="Tscrpt_reg_LuxR_C"/>
</dbReference>
<dbReference type="GO" id="GO:0003677">
    <property type="term" value="F:DNA binding"/>
    <property type="evidence" value="ECO:0007669"/>
    <property type="project" value="UniProtKB-KW"/>
</dbReference>
<dbReference type="Pfam" id="PF00196">
    <property type="entry name" value="GerE"/>
    <property type="match status" value="1"/>
</dbReference>
<feature type="domain" description="HTH luxR-type" evidence="2">
    <location>
        <begin position="296"/>
        <end position="362"/>
    </location>
</feature>
<dbReference type="InterPro" id="IPR036390">
    <property type="entry name" value="WH_DNA-bd_sf"/>
</dbReference>
<keyword evidence="3" id="KW-0238">DNA-binding</keyword>
<dbReference type="AlphaFoldDB" id="A0A7W7FWU1"/>
<feature type="region of interest" description="Disordered" evidence="1">
    <location>
        <begin position="1"/>
        <end position="27"/>
    </location>
</feature>
<dbReference type="EMBL" id="JACHMH010000001">
    <property type="protein sequence ID" value="MBB4680632.1"/>
    <property type="molecule type" value="Genomic_DNA"/>
</dbReference>
<reference evidence="3 4" key="1">
    <citation type="submission" date="2020-08" db="EMBL/GenBank/DDBJ databases">
        <title>Sequencing the genomes of 1000 actinobacteria strains.</title>
        <authorList>
            <person name="Klenk H.-P."/>
        </authorList>
    </citation>
    <scope>NUCLEOTIDE SEQUENCE [LARGE SCALE GENOMIC DNA]</scope>
    <source>
        <strain evidence="3 4">DSM 44230</strain>
    </source>
</reference>
<gene>
    <name evidence="3" type="ORF">HNR67_006750</name>
</gene>